<keyword evidence="3 6" id="KW-1133">Transmembrane helix</keyword>
<keyword evidence="4 6" id="KW-0472">Membrane</keyword>
<dbReference type="GO" id="GO:0016020">
    <property type="term" value="C:membrane"/>
    <property type="evidence" value="ECO:0007669"/>
    <property type="project" value="UniProtKB-SubCell"/>
</dbReference>
<evidence type="ECO:0000256" key="3">
    <source>
        <dbReference type="ARBA" id="ARBA00022989"/>
    </source>
</evidence>
<evidence type="ECO:0000256" key="1">
    <source>
        <dbReference type="ARBA" id="ARBA00004370"/>
    </source>
</evidence>
<sequence>MTTNFTSYSILVQSDTLCMLIYNINVGFLMGVISMFGLLSNIINVCVFVQQGFRDKFNISLFALAVSDIGTLLSSLIYSVCSSPLLGSASLPVDLFEVQNWIGGFPRGTFSRITNCVITYITFERCICVVFPIKVKGLITARVTVVTLVFIYLVMASIIIPPYLGLVVTWRFDSFSNRTILSMPFETNDGYAYIIAIANVHSFIQLVTYALIIACTIVLAEELRKQSKWRQKAAKANDISSKVARKKVNKTIRMIASMAVIYIVCYCTSVFQLVFCAVVPDYPWTMYDMYWIVFSFAILMESVNSSVGIFLYYTMSSKFRITFIRTFLACSQSKKFAISN</sequence>
<dbReference type="Pfam" id="PF00001">
    <property type="entry name" value="7tm_1"/>
    <property type="match status" value="1"/>
</dbReference>
<reference evidence="8" key="2">
    <citation type="submission" date="2023-04" db="EMBL/GenBank/DDBJ databases">
        <authorList>
            <person name="Bu L."/>
            <person name="Lu L."/>
            <person name="Laidemitt M.R."/>
            <person name="Zhang S.M."/>
            <person name="Mutuku M."/>
            <person name="Mkoji G."/>
            <person name="Steinauer M."/>
            <person name="Loker E.S."/>
        </authorList>
    </citation>
    <scope>NUCLEOTIDE SEQUENCE</scope>
    <source>
        <strain evidence="8">KasaAsao</strain>
        <tissue evidence="8">Whole Snail</tissue>
    </source>
</reference>
<dbReference type="InterPro" id="IPR052954">
    <property type="entry name" value="GPCR-Ligand_Int"/>
</dbReference>
<comment type="similarity">
    <text evidence="5">Belongs to the G-protein coupled receptor 1 family.</text>
</comment>
<dbReference type="InterPro" id="IPR017452">
    <property type="entry name" value="GPCR_Rhodpsn_7TM"/>
</dbReference>
<keyword evidence="5" id="KW-0297">G-protein coupled receptor</keyword>
<feature type="transmembrane region" description="Helical" evidence="6">
    <location>
        <begin position="255"/>
        <end position="280"/>
    </location>
</feature>
<evidence type="ECO:0000313" key="9">
    <source>
        <dbReference type="Proteomes" id="UP001233172"/>
    </source>
</evidence>
<reference evidence="8" key="1">
    <citation type="journal article" date="2023" name="PLoS Negl. Trop. Dis.">
        <title>A genome sequence for Biomphalaria pfeifferi, the major vector snail for the human-infecting parasite Schistosoma mansoni.</title>
        <authorList>
            <person name="Bu L."/>
            <person name="Lu L."/>
            <person name="Laidemitt M.R."/>
            <person name="Zhang S.M."/>
            <person name="Mutuku M."/>
            <person name="Mkoji G."/>
            <person name="Steinauer M."/>
            <person name="Loker E.S."/>
        </authorList>
    </citation>
    <scope>NUCLEOTIDE SEQUENCE</scope>
    <source>
        <strain evidence="8">KasaAsao</strain>
    </source>
</reference>
<dbReference type="PANTHER" id="PTHR46641">
    <property type="entry name" value="FMRFAMIDE RECEPTOR-RELATED"/>
    <property type="match status" value="1"/>
</dbReference>
<feature type="transmembrane region" description="Helical" evidence="6">
    <location>
        <begin position="61"/>
        <end position="80"/>
    </location>
</feature>
<dbReference type="PANTHER" id="PTHR46641:SF2">
    <property type="entry name" value="FMRFAMIDE RECEPTOR"/>
    <property type="match status" value="1"/>
</dbReference>
<evidence type="ECO:0000256" key="5">
    <source>
        <dbReference type="RuleBase" id="RU000688"/>
    </source>
</evidence>
<feature type="transmembrane region" description="Helical" evidence="6">
    <location>
        <begin position="145"/>
        <end position="170"/>
    </location>
</feature>
<gene>
    <name evidence="8" type="ORF">Bpfe_023278</name>
</gene>
<dbReference type="SUPFAM" id="SSF81321">
    <property type="entry name" value="Family A G protein-coupled receptor-like"/>
    <property type="match status" value="1"/>
</dbReference>
<evidence type="ECO:0000259" key="7">
    <source>
        <dbReference type="PROSITE" id="PS50262"/>
    </source>
</evidence>
<name>A0AAD8B3B4_BIOPF</name>
<keyword evidence="2 5" id="KW-0812">Transmembrane</keyword>
<feature type="transmembrane region" description="Helical" evidence="6">
    <location>
        <begin position="292"/>
        <end position="315"/>
    </location>
</feature>
<dbReference type="InterPro" id="IPR000276">
    <property type="entry name" value="GPCR_Rhodpsn"/>
</dbReference>
<protein>
    <submittedName>
        <fullName evidence="8">Adenosine receptor A1</fullName>
    </submittedName>
</protein>
<accession>A0AAD8B3B4</accession>
<evidence type="ECO:0000256" key="6">
    <source>
        <dbReference type="SAM" id="Phobius"/>
    </source>
</evidence>
<keyword evidence="5 8" id="KW-0675">Receptor</keyword>
<evidence type="ECO:0000256" key="4">
    <source>
        <dbReference type="ARBA" id="ARBA00023136"/>
    </source>
</evidence>
<dbReference type="GO" id="GO:0004930">
    <property type="term" value="F:G protein-coupled receptor activity"/>
    <property type="evidence" value="ECO:0007669"/>
    <property type="project" value="UniProtKB-KW"/>
</dbReference>
<proteinExistence type="inferred from homology"/>
<feature type="transmembrane region" description="Helical" evidence="6">
    <location>
        <begin position="20"/>
        <end position="49"/>
    </location>
</feature>
<dbReference type="Gene3D" id="1.20.1070.10">
    <property type="entry name" value="Rhodopsin 7-helix transmembrane proteins"/>
    <property type="match status" value="1"/>
</dbReference>
<feature type="domain" description="G-protein coupled receptors family 1 profile" evidence="7">
    <location>
        <begin position="40"/>
        <end position="312"/>
    </location>
</feature>
<dbReference type="AlphaFoldDB" id="A0AAD8B3B4"/>
<comment type="caution">
    <text evidence="8">The sequence shown here is derived from an EMBL/GenBank/DDBJ whole genome shotgun (WGS) entry which is preliminary data.</text>
</comment>
<feature type="transmembrane region" description="Helical" evidence="6">
    <location>
        <begin position="190"/>
        <end position="220"/>
    </location>
</feature>
<dbReference type="EMBL" id="JASAOG010000153">
    <property type="protein sequence ID" value="KAK0047294.1"/>
    <property type="molecule type" value="Genomic_DNA"/>
</dbReference>
<keyword evidence="9" id="KW-1185">Reference proteome</keyword>
<evidence type="ECO:0000313" key="8">
    <source>
        <dbReference type="EMBL" id="KAK0047294.1"/>
    </source>
</evidence>
<dbReference type="PROSITE" id="PS00237">
    <property type="entry name" value="G_PROTEIN_RECEP_F1_1"/>
    <property type="match status" value="1"/>
</dbReference>
<evidence type="ECO:0000256" key="2">
    <source>
        <dbReference type="ARBA" id="ARBA00022692"/>
    </source>
</evidence>
<dbReference type="PROSITE" id="PS50262">
    <property type="entry name" value="G_PROTEIN_RECEP_F1_2"/>
    <property type="match status" value="1"/>
</dbReference>
<comment type="subcellular location">
    <subcellularLocation>
        <location evidence="1">Membrane</location>
    </subcellularLocation>
</comment>
<organism evidence="8 9">
    <name type="scientific">Biomphalaria pfeifferi</name>
    <name type="common">Bloodfluke planorb</name>
    <name type="synonym">Freshwater snail</name>
    <dbReference type="NCBI Taxonomy" id="112525"/>
    <lineage>
        <taxon>Eukaryota</taxon>
        <taxon>Metazoa</taxon>
        <taxon>Spiralia</taxon>
        <taxon>Lophotrochozoa</taxon>
        <taxon>Mollusca</taxon>
        <taxon>Gastropoda</taxon>
        <taxon>Heterobranchia</taxon>
        <taxon>Euthyneura</taxon>
        <taxon>Panpulmonata</taxon>
        <taxon>Hygrophila</taxon>
        <taxon>Lymnaeoidea</taxon>
        <taxon>Planorbidae</taxon>
        <taxon>Biomphalaria</taxon>
    </lineage>
</organism>
<dbReference type="Proteomes" id="UP001233172">
    <property type="component" value="Unassembled WGS sequence"/>
</dbReference>
<keyword evidence="5" id="KW-0807">Transducer</keyword>
<dbReference type="PRINTS" id="PR00237">
    <property type="entry name" value="GPCRRHODOPSN"/>
</dbReference>